<evidence type="ECO:0000313" key="5">
    <source>
        <dbReference type="Proteomes" id="UP000284842"/>
    </source>
</evidence>
<evidence type="ECO:0000259" key="3">
    <source>
        <dbReference type="Pfam" id="PF09329"/>
    </source>
</evidence>
<dbReference type="GO" id="GO:0003688">
    <property type="term" value="F:DNA replication origin binding"/>
    <property type="evidence" value="ECO:0007669"/>
    <property type="project" value="TreeGrafter"/>
</dbReference>
<feature type="region of interest" description="Disordered" evidence="2">
    <location>
        <begin position="658"/>
        <end position="688"/>
    </location>
</feature>
<dbReference type="Proteomes" id="UP000284842">
    <property type="component" value="Unassembled WGS sequence"/>
</dbReference>
<feature type="compositionally biased region" description="Basic and acidic residues" evidence="2">
    <location>
        <begin position="563"/>
        <end position="573"/>
    </location>
</feature>
<evidence type="ECO:0000313" key="4">
    <source>
        <dbReference type="EMBL" id="PPR05047.1"/>
    </source>
</evidence>
<dbReference type="PANTHER" id="PTHR13454:SF11">
    <property type="entry name" value="PROTEIN MCM10 HOMOLOG"/>
    <property type="match status" value="1"/>
</dbReference>
<dbReference type="Gene3D" id="2.40.50.140">
    <property type="entry name" value="Nucleic acid-binding proteins"/>
    <property type="match status" value="1"/>
</dbReference>
<feature type="region of interest" description="Disordered" evidence="2">
    <location>
        <begin position="563"/>
        <end position="602"/>
    </location>
</feature>
<feature type="region of interest" description="Disordered" evidence="2">
    <location>
        <begin position="459"/>
        <end position="490"/>
    </location>
</feature>
<sequence>MLSSTRRQDASKQSQEAIKRQIAQLQAQLLPETEENVARKVPTKPKVAEPVTLAPATPSPRKRRRVDPKFQQQTKSIPSLRQPNFQSASTTFSSDLAKAKAKKDKEKAEAEKYAPPAPSKLLSNLSAVTARRTMDDEEAETVSRSTGFKEAPKVIPMKEPAGLKRDERLALIEELEPGPYEHNPPSDDPLFEKFEPHSGINLASRSLSHEDLSDYLVGRYFLSPSRLYSCIRLLPDKQGYEVPVGGDWVTIAVIAERGPIKFTRAPIAVEKDEDDTKPDWRNKNKGKPAEPERKGKRFINYKLIDFGARAGSSATGGKAVIRGDAFLNLLLFEADRVEVVENADGGMEKVYRGGSKGAYERFAEVKEGDVVALLNPKVLKPFQKSNDKPHPVDNVLAVTPESATSIIVLGRARDLGRCNARKQDGKICGSWCDKRVSDICEFHVQVAVKRRRAARPEFTAGTSGMTSTSTHKRNPAFDPQRQWGLKPDEPTGGSTYVISGHVVAGSSGDPRTLYAAENIGREGQAKAKRKLEAKDADAALKKLLMRDKDGMKTVLAARAFAKEKEKEGGDGKGGKGKGKQKAGEDEQKKRKRAAVDDWDLLSEEEDMMQEKSKTTAYSASIIKSLGFDPSLKPGQKRVTHDGAQRKLEALEAARSSRTEIVLGPRPGPRIRSGVVAPKEGSSAKNLVSLDDSDDDLLVVAEPEAAKEEKPDEPMVDLDDL</sequence>
<proteinExistence type="inferred from homology"/>
<name>A0A409YPW7_9AGAR</name>
<evidence type="ECO:0000256" key="1">
    <source>
        <dbReference type="ARBA" id="ARBA00009679"/>
    </source>
</evidence>
<protein>
    <recommendedName>
        <fullName evidence="3">Zinc finger Mcm10/DnaG-type domain-containing protein</fullName>
    </recommendedName>
</protein>
<feature type="domain" description="Zinc finger Mcm10/DnaG-type" evidence="3">
    <location>
        <begin position="410"/>
        <end position="455"/>
    </location>
</feature>
<reference evidence="4 5" key="1">
    <citation type="journal article" date="2018" name="Evol. Lett.">
        <title>Horizontal gene cluster transfer increased hallucinogenic mushroom diversity.</title>
        <authorList>
            <person name="Reynolds H.T."/>
            <person name="Vijayakumar V."/>
            <person name="Gluck-Thaler E."/>
            <person name="Korotkin H.B."/>
            <person name="Matheny P.B."/>
            <person name="Slot J.C."/>
        </authorList>
    </citation>
    <scope>NUCLEOTIDE SEQUENCE [LARGE SCALE GENOMIC DNA]</scope>
    <source>
        <strain evidence="4 5">2629</strain>
    </source>
</reference>
<dbReference type="InterPro" id="IPR040184">
    <property type="entry name" value="Mcm10"/>
</dbReference>
<dbReference type="InParanoid" id="A0A409YPW7"/>
<dbReference type="GO" id="GO:0043596">
    <property type="term" value="C:nuclear replication fork"/>
    <property type="evidence" value="ECO:0007669"/>
    <property type="project" value="TreeGrafter"/>
</dbReference>
<feature type="compositionally biased region" description="Low complexity" evidence="2">
    <location>
        <begin position="459"/>
        <end position="469"/>
    </location>
</feature>
<accession>A0A409YPW7</accession>
<dbReference type="STRING" id="181874.A0A409YPW7"/>
<dbReference type="EMBL" id="NHTK01000857">
    <property type="protein sequence ID" value="PPR05047.1"/>
    <property type="molecule type" value="Genomic_DNA"/>
</dbReference>
<organism evidence="4 5">
    <name type="scientific">Panaeolus cyanescens</name>
    <dbReference type="NCBI Taxonomy" id="181874"/>
    <lineage>
        <taxon>Eukaryota</taxon>
        <taxon>Fungi</taxon>
        <taxon>Dikarya</taxon>
        <taxon>Basidiomycota</taxon>
        <taxon>Agaricomycotina</taxon>
        <taxon>Agaricomycetes</taxon>
        <taxon>Agaricomycetidae</taxon>
        <taxon>Agaricales</taxon>
        <taxon>Agaricineae</taxon>
        <taxon>Galeropsidaceae</taxon>
        <taxon>Panaeolus</taxon>
    </lineage>
</organism>
<feature type="compositionally biased region" description="Polar residues" evidence="2">
    <location>
        <begin position="70"/>
        <end position="94"/>
    </location>
</feature>
<evidence type="ECO:0000256" key="2">
    <source>
        <dbReference type="SAM" id="MobiDB-lite"/>
    </source>
</evidence>
<feature type="compositionally biased region" description="Basic and acidic residues" evidence="2">
    <location>
        <begin position="277"/>
        <end position="292"/>
    </location>
</feature>
<dbReference type="GO" id="GO:0003697">
    <property type="term" value="F:single-stranded DNA binding"/>
    <property type="evidence" value="ECO:0007669"/>
    <property type="project" value="InterPro"/>
</dbReference>
<dbReference type="InterPro" id="IPR015408">
    <property type="entry name" value="Znf_Mcm10/DnaG"/>
</dbReference>
<dbReference type="InterPro" id="IPR012340">
    <property type="entry name" value="NA-bd_OB-fold"/>
</dbReference>
<comment type="caution">
    <text evidence="4">The sequence shown here is derived from an EMBL/GenBank/DDBJ whole genome shotgun (WGS) entry which is preliminary data.</text>
</comment>
<feature type="compositionally biased region" description="Basic and acidic residues" evidence="2">
    <location>
        <begin position="103"/>
        <end position="112"/>
    </location>
</feature>
<feature type="region of interest" description="Disordered" evidence="2">
    <location>
        <begin position="271"/>
        <end position="292"/>
    </location>
</feature>
<dbReference type="AlphaFoldDB" id="A0A409YPW7"/>
<keyword evidence="5" id="KW-1185">Reference proteome</keyword>
<comment type="similarity">
    <text evidence="1">Belongs to the MCM10 family.</text>
</comment>
<dbReference type="OrthoDB" id="202825at2759"/>
<dbReference type="GO" id="GO:0006270">
    <property type="term" value="P:DNA replication initiation"/>
    <property type="evidence" value="ECO:0007669"/>
    <property type="project" value="InterPro"/>
</dbReference>
<gene>
    <name evidence="4" type="ORF">CVT24_010194</name>
</gene>
<dbReference type="Pfam" id="PF09329">
    <property type="entry name" value="zf-primase"/>
    <property type="match status" value="1"/>
</dbReference>
<feature type="region of interest" description="Disordered" evidence="2">
    <location>
        <begin position="28"/>
        <end position="119"/>
    </location>
</feature>
<dbReference type="PANTHER" id="PTHR13454">
    <property type="entry name" value="PROTEIN MCM10 HOMOLOG"/>
    <property type="match status" value="1"/>
</dbReference>